<evidence type="ECO:0000256" key="11">
    <source>
        <dbReference type="RuleBase" id="RU364040"/>
    </source>
</evidence>
<reference evidence="15" key="1">
    <citation type="journal article" date="2021" name="G3 (Bethesda)">
        <title>Genomic diversity, chromosomal rearrangements, and interspecies hybridization in the ogataea polymorpha species complex.</title>
        <authorList>
            <person name="Hanson S.J."/>
            <person name="Cinneide E.O."/>
            <person name="Salzberg L.I."/>
            <person name="Wolfe K.H."/>
            <person name="McGowan J."/>
            <person name="Fitzpatrick D.A."/>
            <person name="Matlin K."/>
        </authorList>
    </citation>
    <scope>NUCLEOTIDE SEQUENCE</scope>
    <source>
        <strain evidence="15">83-405-1</strain>
    </source>
</reference>
<feature type="domain" description="ERAP1-like C-terminal" evidence="13">
    <location>
        <begin position="553"/>
        <end position="868"/>
    </location>
</feature>
<protein>
    <recommendedName>
        <fullName evidence="11">Aminopeptidase</fullName>
        <ecNumber evidence="11">3.4.11.-</ecNumber>
    </recommendedName>
</protein>
<dbReference type="Gene3D" id="2.60.40.1910">
    <property type="match status" value="1"/>
</dbReference>
<dbReference type="GO" id="GO:0005737">
    <property type="term" value="C:cytoplasm"/>
    <property type="evidence" value="ECO:0007669"/>
    <property type="project" value="TreeGrafter"/>
</dbReference>
<dbReference type="FunFam" id="2.60.40.1730:FF:000002">
    <property type="entry name" value="Aminopeptidase"/>
    <property type="match status" value="1"/>
</dbReference>
<dbReference type="AlphaFoldDB" id="A0AAN6D608"/>
<accession>A0AAN6D608</accession>
<dbReference type="Pfam" id="PF17900">
    <property type="entry name" value="Peptidase_M1_N"/>
    <property type="match status" value="1"/>
</dbReference>
<keyword evidence="5 11" id="KW-0378">Hydrolase</keyword>
<dbReference type="InterPro" id="IPR050344">
    <property type="entry name" value="Peptidase_M1_aminopeptidases"/>
</dbReference>
<dbReference type="GO" id="GO:0016020">
    <property type="term" value="C:membrane"/>
    <property type="evidence" value="ECO:0007669"/>
    <property type="project" value="TreeGrafter"/>
</dbReference>
<evidence type="ECO:0000256" key="7">
    <source>
        <dbReference type="ARBA" id="ARBA00023049"/>
    </source>
</evidence>
<dbReference type="Proteomes" id="UP000738402">
    <property type="component" value="Unassembled WGS sequence"/>
</dbReference>
<dbReference type="CDD" id="cd09601">
    <property type="entry name" value="M1_APN-Q_like"/>
    <property type="match status" value="1"/>
</dbReference>
<dbReference type="FunFam" id="2.60.40.1910:FF:000004">
    <property type="entry name" value="Aminopeptidase"/>
    <property type="match status" value="1"/>
</dbReference>
<comment type="similarity">
    <text evidence="1 11">Belongs to the peptidase M1 family.</text>
</comment>
<evidence type="ECO:0000256" key="6">
    <source>
        <dbReference type="ARBA" id="ARBA00022833"/>
    </source>
</evidence>
<keyword evidence="4 9" id="KW-0479">Metal-binding</keyword>
<dbReference type="InterPro" id="IPR027268">
    <property type="entry name" value="Peptidase_M4/M1_CTD_sf"/>
</dbReference>
<dbReference type="SUPFAM" id="SSF63737">
    <property type="entry name" value="Leukotriene A4 hydrolase N-terminal domain"/>
    <property type="match status" value="1"/>
</dbReference>
<feature type="domain" description="Peptidase M1 membrane alanine aminopeptidase" evidence="12">
    <location>
        <begin position="265"/>
        <end position="482"/>
    </location>
</feature>
<evidence type="ECO:0000256" key="2">
    <source>
        <dbReference type="ARBA" id="ARBA00022438"/>
    </source>
</evidence>
<dbReference type="GO" id="GO:0042277">
    <property type="term" value="F:peptide binding"/>
    <property type="evidence" value="ECO:0007669"/>
    <property type="project" value="TreeGrafter"/>
</dbReference>
<dbReference type="GO" id="GO:0006508">
    <property type="term" value="P:proteolysis"/>
    <property type="evidence" value="ECO:0007669"/>
    <property type="project" value="UniProtKB-KW"/>
</dbReference>
<dbReference type="PANTHER" id="PTHR11533">
    <property type="entry name" value="PROTEASE M1 ZINC METALLOPROTEASE"/>
    <property type="match status" value="1"/>
</dbReference>
<dbReference type="InterPro" id="IPR014782">
    <property type="entry name" value="Peptidase_M1_dom"/>
</dbReference>
<organism evidence="15 16">
    <name type="scientific">Ogataea haglerorum</name>
    <dbReference type="NCBI Taxonomy" id="1937702"/>
    <lineage>
        <taxon>Eukaryota</taxon>
        <taxon>Fungi</taxon>
        <taxon>Dikarya</taxon>
        <taxon>Ascomycota</taxon>
        <taxon>Saccharomycotina</taxon>
        <taxon>Pichiomycetes</taxon>
        <taxon>Pichiales</taxon>
        <taxon>Pichiaceae</taxon>
        <taxon>Ogataea</taxon>
    </lineage>
</organism>
<feature type="domain" description="Aminopeptidase N-like N-terminal" evidence="14">
    <location>
        <begin position="45"/>
        <end position="229"/>
    </location>
</feature>
<comment type="cofactor">
    <cofactor evidence="9 11">
        <name>Zn(2+)</name>
        <dbReference type="ChEBI" id="CHEBI:29105"/>
    </cofactor>
    <text evidence="9 11">Binds 1 zinc ion per subunit.</text>
</comment>
<dbReference type="EC" id="3.4.11.-" evidence="11"/>
<dbReference type="GO" id="GO:0043171">
    <property type="term" value="P:peptide catabolic process"/>
    <property type="evidence" value="ECO:0007669"/>
    <property type="project" value="TreeGrafter"/>
</dbReference>
<sequence length="892" mass="101005">MPFRHADVHVKIYKVANPYGVKNLHYCSHGTMSPPQRKVLPANVKPVHYDLGLKPDLTTFKFDGEVTIALDVKETSDFIELHTLELELSEVQLSTKEGQLAPRETSYSKDEQSTTFKFGDNVLKSGESVQLYIKFVGELNDKLSGFYRSSYTENGETKYLATTQMEATDCRRAFPCFDEPNLKATFSISIVADKQYTCLSNMDVKEEKPVSETQKKVIFNKTPPMSTYLVAFIVGDLKYVESEYKFRDIPVRVYTTPGYEKEGQYSAELAAKALEYYEKVFDIPYPLPKMDMVGIHDFSAGAMENWGLVTYRMVDLLVNETKTNLATKLRVSEVVAHELAHQWFGNICTMDFWDSLWLNESFATYMSWKCCDHFEKDWKIWENFVGDSLQMALSLDALRSSHPIEVPVAHADEINQIFDAISYEKGSAVLRMLANYLGEETFIKGVSHYVKKHMYANAVTEDLWASLSEVSGKDVQSTMNVWTKKVGYPLVQVSEDNGKVTIRQHRYLTTGDVKPEDDETVYPIFLSIRTDDGVKEFVFDKKEQELDLKSSDFFKLNSDTTGVFRVNYEPERWHTLGAAADKLSVEDRIGLVADAGALSVSGYSKTTNLLSLTSLFKNEPSFFVWSEMIARISAVKRAWLFEDESIKEGLKALVRSLVSDKCHKAGWKFESSEPFLEQRLKALLFSAAAANGDQKVIDAAKSLFAGYIGNEKSEIDPNLRGTVFSVAATHGSKKEFEALVNLYKETPLADEKQEVLATLGKFEDKELLTKVTDMLLDGTIRTQDVIRPMAGMATHKAGVEHLWDFVTSRWDEIVKAIPASLTLLAYVVDCATRGFTTMEQYHMVEEFFKDKDTKAFDQKLAQALESIESRAKWVSRDSKDVADWLKANGYSS</sequence>
<keyword evidence="7 11" id="KW-0482">Metalloprotease</keyword>
<evidence type="ECO:0000256" key="4">
    <source>
        <dbReference type="ARBA" id="ARBA00022723"/>
    </source>
</evidence>
<dbReference type="GO" id="GO:0070006">
    <property type="term" value="F:metalloaminopeptidase activity"/>
    <property type="evidence" value="ECO:0007669"/>
    <property type="project" value="TreeGrafter"/>
</dbReference>
<dbReference type="InterPro" id="IPR001930">
    <property type="entry name" value="Peptidase_M1"/>
</dbReference>
<dbReference type="InterPro" id="IPR045357">
    <property type="entry name" value="Aminopeptidase_N-like_N"/>
</dbReference>
<evidence type="ECO:0000256" key="10">
    <source>
        <dbReference type="PIRSR" id="PIRSR634016-4"/>
    </source>
</evidence>
<dbReference type="EMBL" id="JAHLUH010000006">
    <property type="protein sequence ID" value="KAG7727452.1"/>
    <property type="molecule type" value="Genomic_DNA"/>
</dbReference>
<evidence type="ECO:0000256" key="1">
    <source>
        <dbReference type="ARBA" id="ARBA00010136"/>
    </source>
</evidence>
<dbReference type="Gene3D" id="1.25.50.20">
    <property type="match status" value="1"/>
</dbReference>
<comment type="caution">
    <text evidence="15">The sequence shown here is derived from an EMBL/GenBank/DDBJ whole genome shotgun (WGS) entry which is preliminary data.</text>
</comment>
<name>A0AAN6D608_9ASCO</name>
<keyword evidence="3 11" id="KW-0645">Protease</keyword>
<evidence type="ECO:0000256" key="3">
    <source>
        <dbReference type="ARBA" id="ARBA00022670"/>
    </source>
</evidence>
<feature type="active site" description="Proton acceptor" evidence="8">
    <location>
        <position position="338"/>
    </location>
</feature>
<evidence type="ECO:0000313" key="15">
    <source>
        <dbReference type="EMBL" id="KAG7727452.1"/>
    </source>
</evidence>
<evidence type="ECO:0000256" key="5">
    <source>
        <dbReference type="ARBA" id="ARBA00022801"/>
    </source>
</evidence>
<evidence type="ECO:0000313" key="16">
    <source>
        <dbReference type="Proteomes" id="UP000738402"/>
    </source>
</evidence>
<proteinExistence type="inferred from homology"/>
<dbReference type="InterPro" id="IPR042097">
    <property type="entry name" value="Aminopeptidase_N-like_N_sf"/>
</dbReference>
<dbReference type="FunFam" id="1.10.390.10:FF:000001">
    <property type="entry name" value="Aminopeptidase"/>
    <property type="match status" value="1"/>
</dbReference>
<dbReference type="PANTHER" id="PTHR11533:SF174">
    <property type="entry name" value="PUROMYCIN-SENSITIVE AMINOPEPTIDASE-RELATED"/>
    <property type="match status" value="1"/>
</dbReference>
<evidence type="ECO:0000256" key="8">
    <source>
        <dbReference type="PIRSR" id="PIRSR634016-1"/>
    </source>
</evidence>
<dbReference type="FunFam" id="1.25.50.20:FF:000002">
    <property type="entry name" value="Aminopeptidase"/>
    <property type="match status" value="1"/>
</dbReference>
<feature type="binding site" evidence="9">
    <location>
        <position position="337"/>
    </location>
    <ligand>
        <name>Zn(2+)</name>
        <dbReference type="ChEBI" id="CHEBI:29105"/>
        <note>catalytic</note>
    </ligand>
</feature>
<dbReference type="Pfam" id="PF11838">
    <property type="entry name" value="ERAP1_C"/>
    <property type="match status" value="1"/>
</dbReference>
<dbReference type="Pfam" id="PF01433">
    <property type="entry name" value="Peptidase_M1"/>
    <property type="match status" value="1"/>
</dbReference>
<keyword evidence="2 11" id="KW-0031">Aminopeptidase</keyword>
<dbReference type="InterPro" id="IPR034016">
    <property type="entry name" value="M1_APN-typ"/>
</dbReference>
<feature type="binding site" evidence="9">
    <location>
        <position position="360"/>
    </location>
    <ligand>
        <name>Zn(2+)</name>
        <dbReference type="ChEBI" id="CHEBI:29105"/>
        <note>catalytic</note>
    </ligand>
</feature>
<feature type="site" description="Transition state stabilizer" evidence="10">
    <location>
        <position position="423"/>
    </location>
</feature>
<evidence type="ECO:0000259" key="14">
    <source>
        <dbReference type="Pfam" id="PF17900"/>
    </source>
</evidence>
<dbReference type="GO" id="GO:0008270">
    <property type="term" value="F:zinc ion binding"/>
    <property type="evidence" value="ECO:0007669"/>
    <property type="project" value="UniProtKB-UniRule"/>
</dbReference>
<dbReference type="SUPFAM" id="SSF55486">
    <property type="entry name" value="Metalloproteases ('zincins'), catalytic domain"/>
    <property type="match status" value="1"/>
</dbReference>
<dbReference type="InterPro" id="IPR024571">
    <property type="entry name" value="ERAP1-like_C_dom"/>
</dbReference>
<evidence type="ECO:0000256" key="9">
    <source>
        <dbReference type="PIRSR" id="PIRSR634016-3"/>
    </source>
</evidence>
<gene>
    <name evidence="15" type="ORF">KL933_002386</name>
</gene>
<dbReference type="PRINTS" id="PR00756">
    <property type="entry name" value="ALADIPTASE"/>
</dbReference>
<evidence type="ECO:0000259" key="12">
    <source>
        <dbReference type="Pfam" id="PF01433"/>
    </source>
</evidence>
<dbReference type="Gene3D" id="2.60.40.1730">
    <property type="entry name" value="tricorn interacting facor f3 domain"/>
    <property type="match status" value="1"/>
</dbReference>
<evidence type="ECO:0000259" key="13">
    <source>
        <dbReference type="Pfam" id="PF11838"/>
    </source>
</evidence>
<dbReference type="Gene3D" id="1.10.390.10">
    <property type="entry name" value="Neutral Protease Domain 2"/>
    <property type="match status" value="1"/>
</dbReference>
<feature type="binding site" evidence="9">
    <location>
        <position position="341"/>
    </location>
    <ligand>
        <name>Zn(2+)</name>
        <dbReference type="ChEBI" id="CHEBI:29105"/>
        <note>catalytic</note>
    </ligand>
</feature>
<keyword evidence="6 9" id="KW-0862">Zinc</keyword>